<sequence>MSAVPLSQLKKGATAHIAEIVPNPVFGELDPLVARRLADLGFSDGMPVQVIAVGILGRGPFAVRLGNQSQFSLRKDEAQKVMCHVVQAA</sequence>
<dbReference type="RefSeq" id="WP_238748332.1">
    <property type="nucleotide sequence ID" value="NZ_JAKOOW010000035.1"/>
</dbReference>
<dbReference type="InterPro" id="IPR038157">
    <property type="entry name" value="FeoA_core_dom"/>
</dbReference>
<dbReference type="Gene3D" id="2.30.30.90">
    <property type="match status" value="1"/>
</dbReference>
<dbReference type="SMART" id="SM00899">
    <property type="entry name" value="FeoA"/>
    <property type="match status" value="1"/>
</dbReference>
<dbReference type="Pfam" id="PF04023">
    <property type="entry name" value="FeoA"/>
    <property type="match status" value="1"/>
</dbReference>
<feature type="domain" description="Ferrous iron transporter FeoA-like" evidence="2">
    <location>
        <begin position="4"/>
        <end position="85"/>
    </location>
</feature>
<dbReference type="SUPFAM" id="SSF50037">
    <property type="entry name" value="C-terminal domain of transcriptional repressors"/>
    <property type="match status" value="1"/>
</dbReference>
<protein>
    <submittedName>
        <fullName evidence="3">Ferrous iron transport protein A</fullName>
    </submittedName>
</protein>
<reference evidence="3 4" key="1">
    <citation type="submission" date="2022-02" db="EMBL/GenBank/DDBJ databases">
        <title>Genome sequence data of Kingella unionensis sp. nov. strain CICC 24913 (CCUG 75125).</title>
        <authorList>
            <person name="Xiao M."/>
        </authorList>
    </citation>
    <scope>NUCLEOTIDE SEQUENCE [LARGE SCALE GENOMIC DNA]</scope>
    <source>
        <strain evidence="3 4">CICC 24913</strain>
    </source>
</reference>
<keyword evidence="1" id="KW-0408">Iron</keyword>
<dbReference type="EMBL" id="JAKOOW010000035">
    <property type="protein sequence ID" value="MCG6504788.1"/>
    <property type="molecule type" value="Genomic_DNA"/>
</dbReference>
<gene>
    <name evidence="3" type="ORF">MB824_09800</name>
</gene>
<name>A0ABS9NPS0_9NEIS</name>
<dbReference type="InterPro" id="IPR008988">
    <property type="entry name" value="Transcriptional_repressor_C"/>
</dbReference>
<dbReference type="InterPro" id="IPR007167">
    <property type="entry name" value="Fe-transptr_FeoA-like"/>
</dbReference>
<evidence type="ECO:0000313" key="4">
    <source>
        <dbReference type="Proteomes" id="UP001298424"/>
    </source>
</evidence>
<comment type="caution">
    <text evidence="3">The sequence shown here is derived from an EMBL/GenBank/DDBJ whole genome shotgun (WGS) entry which is preliminary data.</text>
</comment>
<dbReference type="Proteomes" id="UP001298424">
    <property type="component" value="Unassembled WGS sequence"/>
</dbReference>
<proteinExistence type="predicted"/>
<evidence type="ECO:0000259" key="2">
    <source>
        <dbReference type="SMART" id="SM00899"/>
    </source>
</evidence>
<evidence type="ECO:0000313" key="3">
    <source>
        <dbReference type="EMBL" id="MCG6504788.1"/>
    </source>
</evidence>
<organism evidence="3 4">
    <name type="scientific">Kingella pumchi</name>
    <dbReference type="NCBI Taxonomy" id="2779506"/>
    <lineage>
        <taxon>Bacteria</taxon>
        <taxon>Pseudomonadati</taxon>
        <taxon>Pseudomonadota</taxon>
        <taxon>Betaproteobacteria</taxon>
        <taxon>Neisseriales</taxon>
        <taxon>Neisseriaceae</taxon>
        <taxon>Kingella</taxon>
    </lineage>
</organism>
<accession>A0ABS9NPS0</accession>
<keyword evidence="4" id="KW-1185">Reference proteome</keyword>
<evidence type="ECO:0000256" key="1">
    <source>
        <dbReference type="ARBA" id="ARBA00023004"/>
    </source>
</evidence>